<feature type="chain" id="PRO_5046105485" evidence="2">
    <location>
        <begin position="31"/>
        <end position="188"/>
    </location>
</feature>
<evidence type="ECO:0000313" key="3">
    <source>
        <dbReference type="EMBL" id="KAK6751966.1"/>
    </source>
</evidence>
<keyword evidence="4" id="KW-1185">Reference proteome</keyword>
<name>A0ABR1DPY4_NECAM</name>
<evidence type="ECO:0000256" key="1">
    <source>
        <dbReference type="SAM" id="MobiDB-lite"/>
    </source>
</evidence>
<dbReference type="Proteomes" id="UP001303046">
    <property type="component" value="Unassembled WGS sequence"/>
</dbReference>
<evidence type="ECO:0000256" key="2">
    <source>
        <dbReference type="SAM" id="SignalP"/>
    </source>
</evidence>
<evidence type="ECO:0000313" key="4">
    <source>
        <dbReference type="Proteomes" id="UP001303046"/>
    </source>
</evidence>
<gene>
    <name evidence="3" type="primary">Necator_chrIV.g16702</name>
    <name evidence="3" type="ORF">RB195_003405</name>
</gene>
<proteinExistence type="predicted"/>
<feature type="signal peptide" evidence="2">
    <location>
        <begin position="1"/>
        <end position="30"/>
    </location>
</feature>
<keyword evidence="2" id="KW-0732">Signal</keyword>
<dbReference type="EMBL" id="JAVFWL010000004">
    <property type="protein sequence ID" value="KAK6751966.1"/>
    <property type="molecule type" value="Genomic_DNA"/>
</dbReference>
<sequence length="188" mass="20467">MTIQYRQRISSTSWVLLNLSCAWFFHQTLCCVPTQGMTTTTTTTRPITTTTAARPTTTTTSTTTTTTASTTTTTISTTTTTAEAPVQEDCCPPLTQTLTQSEFPDGLMTFTYDNDTCPKTVTATCSQTDPAFDLYAAIVANAQYFLDYGPNNISFPGTCNTTLLKWEMGFPPLLIDTLECRLTNPPSG</sequence>
<reference evidence="3 4" key="1">
    <citation type="submission" date="2023-08" db="EMBL/GenBank/DDBJ databases">
        <title>A Necator americanus chromosomal reference genome.</title>
        <authorList>
            <person name="Ilik V."/>
            <person name="Petrzelkova K.J."/>
            <person name="Pardy F."/>
            <person name="Fuh T."/>
            <person name="Niatou-Singa F.S."/>
            <person name="Gouil Q."/>
            <person name="Baker L."/>
            <person name="Ritchie M.E."/>
            <person name="Jex A.R."/>
            <person name="Gazzola D."/>
            <person name="Li H."/>
            <person name="Toshio Fujiwara R."/>
            <person name="Zhan B."/>
            <person name="Aroian R.V."/>
            <person name="Pafco B."/>
            <person name="Schwarz E.M."/>
        </authorList>
    </citation>
    <scope>NUCLEOTIDE SEQUENCE [LARGE SCALE GENOMIC DNA]</scope>
    <source>
        <strain evidence="3 4">Aroian</strain>
        <tissue evidence="3">Whole animal</tissue>
    </source>
</reference>
<protein>
    <submittedName>
        <fullName evidence="3">Uncharacterized protein</fullName>
    </submittedName>
</protein>
<accession>A0ABR1DPY4</accession>
<feature type="region of interest" description="Disordered" evidence="1">
    <location>
        <begin position="47"/>
        <end position="68"/>
    </location>
</feature>
<organism evidence="3 4">
    <name type="scientific">Necator americanus</name>
    <name type="common">Human hookworm</name>
    <dbReference type="NCBI Taxonomy" id="51031"/>
    <lineage>
        <taxon>Eukaryota</taxon>
        <taxon>Metazoa</taxon>
        <taxon>Ecdysozoa</taxon>
        <taxon>Nematoda</taxon>
        <taxon>Chromadorea</taxon>
        <taxon>Rhabditida</taxon>
        <taxon>Rhabditina</taxon>
        <taxon>Rhabditomorpha</taxon>
        <taxon>Strongyloidea</taxon>
        <taxon>Ancylostomatidae</taxon>
        <taxon>Bunostominae</taxon>
        <taxon>Necator</taxon>
    </lineage>
</organism>
<comment type="caution">
    <text evidence="3">The sequence shown here is derived from an EMBL/GenBank/DDBJ whole genome shotgun (WGS) entry which is preliminary data.</text>
</comment>